<accession>A0AAJ8BXL2</accession>
<gene>
    <name evidence="2" type="ORF">An07g05950</name>
</gene>
<feature type="compositionally biased region" description="Basic and acidic residues" evidence="1">
    <location>
        <begin position="1"/>
        <end position="10"/>
    </location>
</feature>
<reference evidence="2" key="2">
    <citation type="submission" date="2025-08" db="UniProtKB">
        <authorList>
            <consortium name="RefSeq"/>
        </authorList>
    </citation>
    <scope>IDENTIFICATION</scope>
</reference>
<protein>
    <submittedName>
        <fullName evidence="2">Uncharacterized protein</fullName>
    </submittedName>
</protein>
<name>A0AAJ8BXL2_ASPNG</name>
<sequence>MALIGRDRALGRKITSDGVHSGPREEPDEPDKEDGLPVWPAEEGKGPERGSAVTRQRDRNIVIGCDPPQRQRVGGARRPCWNCWLFWPRKIFWDGLTMMMMMMMTMTDVDADLTEVSLLAEIPINLSGWLDPGGGALCSLFLLDGNFAISPDRPRRWSKSARAFRAFRQRFPHISTRQVRDSQPCGWCQAASVWGKQQGLVHFWLPMTTTTLGMGDNIIAQPPLATGVKVDDDHAPGQVSTIDSGQDEAHQCKCKMPHIGANELLQSFP</sequence>
<dbReference type="VEuPathDB" id="FungiDB:An07g05950"/>
<proteinExistence type="predicted"/>
<dbReference type="RefSeq" id="XP_059605770.1">
    <property type="nucleotide sequence ID" value="XM_059748503.1"/>
</dbReference>
<evidence type="ECO:0000313" key="2">
    <source>
        <dbReference type="RefSeq" id="XP_059605770.1"/>
    </source>
</evidence>
<reference evidence="2" key="1">
    <citation type="submission" date="2025-02" db="EMBL/GenBank/DDBJ databases">
        <authorList>
            <consortium name="NCBI Genome Project"/>
        </authorList>
    </citation>
    <scope>NUCLEOTIDE SEQUENCE</scope>
</reference>
<organism evidence="2">
    <name type="scientific">Aspergillus niger</name>
    <dbReference type="NCBI Taxonomy" id="5061"/>
    <lineage>
        <taxon>Eukaryota</taxon>
        <taxon>Fungi</taxon>
        <taxon>Dikarya</taxon>
        <taxon>Ascomycota</taxon>
        <taxon>Pezizomycotina</taxon>
        <taxon>Eurotiomycetes</taxon>
        <taxon>Eurotiomycetidae</taxon>
        <taxon>Eurotiales</taxon>
        <taxon>Aspergillaceae</taxon>
        <taxon>Aspergillus</taxon>
        <taxon>Aspergillus subgen. Circumdati</taxon>
    </lineage>
</organism>
<dbReference type="KEGG" id="ang:An07g05950"/>
<feature type="region of interest" description="Disordered" evidence="1">
    <location>
        <begin position="1"/>
        <end position="54"/>
    </location>
</feature>
<evidence type="ECO:0000256" key="1">
    <source>
        <dbReference type="SAM" id="MobiDB-lite"/>
    </source>
</evidence>
<dbReference type="GeneID" id="84591420"/>
<dbReference type="AlphaFoldDB" id="A0AAJ8BXL2"/>